<dbReference type="Proteomes" id="UP000578112">
    <property type="component" value="Unassembled WGS sequence"/>
</dbReference>
<dbReference type="InterPro" id="IPR009057">
    <property type="entry name" value="Homeodomain-like_sf"/>
</dbReference>
<protein>
    <submittedName>
        <fullName evidence="6">AcrR family transcriptional regulator</fullName>
    </submittedName>
</protein>
<feature type="domain" description="HTH tetR-type" evidence="5">
    <location>
        <begin position="14"/>
        <end position="74"/>
    </location>
</feature>
<organism evidence="6 7">
    <name type="scientific">Actinoplanes digitatis</name>
    <dbReference type="NCBI Taxonomy" id="1868"/>
    <lineage>
        <taxon>Bacteria</taxon>
        <taxon>Bacillati</taxon>
        <taxon>Actinomycetota</taxon>
        <taxon>Actinomycetes</taxon>
        <taxon>Micromonosporales</taxon>
        <taxon>Micromonosporaceae</taxon>
        <taxon>Actinoplanes</taxon>
    </lineage>
</organism>
<dbReference type="SUPFAM" id="SSF46689">
    <property type="entry name" value="Homeodomain-like"/>
    <property type="match status" value="1"/>
</dbReference>
<dbReference type="PROSITE" id="PS50977">
    <property type="entry name" value="HTH_TETR_2"/>
    <property type="match status" value="1"/>
</dbReference>
<evidence type="ECO:0000256" key="3">
    <source>
        <dbReference type="ARBA" id="ARBA00023163"/>
    </source>
</evidence>
<dbReference type="Gene3D" id="1.10.10.60">
    <property type="entry name" value="Homeodomain-like"/>
    <property type="match status" value="1"/>
</dbReference>
<dbReference type="RefSeq" id="WP_184995998.1">
    <property type="nucleotide sequence ID" value="NZ_BOMK01000003.1"/>
</dbReference>
<dbReference type="PRINTS" id="PR00455">
    <property type="entry name" value="HTHTETR"/>
</dbReference>
<dbReference type="AlphaFoldDB" id="A0A7W7MS08"/>
<keyword evidence="1" id="KW-0805">Transcription regulation</keyword>
<evidence type="ECO:0000313" key="6">
    <source>
        <dbReference type="EMBL" id="MBB4764858.1"/>
    </source>
</evidence>
<dbReference type="Pfam" id="PF00440">
    <property type="entry name" value="TetR_N"/>
    <property type="match status" value="1"/>
</dbReference>
<dbReference type="PANTHER" id="PTHR30055:SF149">
    <property type="entry name" value="TETR-FAMILY TRANSCRIPTIONAL REGULATOR"/>
    <property type="match status" value="1"/>
</dbReference>
<comment type="caution">
    <text evidence="6">The sequence shown here is derived from an EMBL/GenBank/DDBJ whole genome shotgun (WGS) entry which is preliminary data.</text>
</comment>
<keyword evidence="2 4" id="KW-0238">DNA-binding</keyword>
<dbReference type="EMBL" id="JACHNH010000001">
    <property type="protein sequence ID" value="MBB4764858.1"/>
    <property type="molecule type" value="Genomic_DNA"/>
</dbReference>
<gene>
    <name evidence="6" type="ORF">BJ971_005414</name>
</gene>
<evidence type="ECO:0000313" key="7">
    <source>
        <dbReference type="Proteomes" id="UP000578112"/>
    </source>
</evidence>
<dbReference type="GO" id="GO:0003700">
    <property type="term" value="F:DNA-binding transcription factor activity"/>
    <property type="evidence" value="ECO:0007669"/>
    <property type="project" value="TreeGrafter"/>
</dbReference>
<evidence type="ECO:0000256" key="2">
    <source>
        <dbReference type="ARBA" id="ARBA00023125"/>
    </source>
</evidence>
<dbReference type="Pfam" id="PF16859">
    <property type="entry name" value="TetR_C_11"/>
    <property type="match status" value="1"/>
</dbReference>
<proteinExistence type="predicted"/>
<dbReference type="PROSITE" id="PS01081">
    <property type="entry name" value="HTH_TETR_1"/>
    <property type="match status" value="1"/>
</dbReference>
<reference evidence="6 7" key="1">
    <citation type="submission" date="2020-08" db="EMBL/GenBank/DDBJ databases">
        <title>Sequencing the genomes of 1000 actinobacteria strains.</title>
        <authorList>
            <person name="Klenk H.-P."/>
        </authorList>
    </citation>
    <scope>NUCLEOTIDE SEQUENCE [LARGE SCALE GENOMIC DNA]</scope>
    <source>
        <strain evidence="6 7">DSM 43149</strain>
    </source>
</reference>
<dbReference type="InterPro" id="IPR036271">
    <property type="entry name" value="Tet_transcr_reg_TetR-rel_C_sf"/>
</dbReference>
<evidence type="ECO:0000256" key="1">
    <source>
        <dbReference type="ARBA" id="ARBA00023015"/>
    </source>
</evidence>
<dbReference type="InterPro" id="IPR023772">
    <property type="entry name" value="DNA-bd_HTH_TetR-type_CS"/>
</dbReference>
<dbReference type="InterPro" id="IPR011075">
    <property type="entry name" value="TetR_C"/>
</dbReference>
<dbReference type="GO" id="GO:0000976">
    <property type="term" value="F:transcription cis-regulatory region binding"/>
    <property type="evidence" value="ECO:0007669"/>
    <property type="project" value="TreeGrafter"/>
</dbReference>
<dbReference type="SUPFAM" id="SSF48498">
    <property type="entry name" value="Tetracyclin repressor-like, C-terminal domain"/>
    <property type="match status" value="1"/>
</dbReference>
<dbReference type="Gene3D" id="1.10.357.10">
    <property type="entry name" value="Tetracycline Repressor, domain 2"/>
    <property type="match status" value="1"/>
</dbReference>
<dbReference type="InterPro" id="IPR001647">
    <property type="entry name" value="HTH_TetR"/>
</dbReference>
<name>A0A7W7MS08_9ACTN</name>
<evidence type="ECO:0000256" key="4">
    <source>
        <dbReference type="PROSITE-ProRule" id="PRU00335"/>
    </source>
</evidence>
<evidence type="ECO:0000259" key="5">
    <source>
        <dbReference type="PROSITE" id="PS50977"/>
    </source>
</evidence>
<feature type="DNA-binding region" description="H-T-H motif" evidence="4">
    <location>
        <begin position="37"/>
        <end position="56"/>
    </location>
</feature>
<keyword evidence="7" id="KW-1185">Reference proteome</keyword>
<dbReference type="PANTHER" id="PTHR30055">
    <property type="entry name" value="HTH-TYPE TRANSCRIPTIONAL REGULATOR RUTR"/>
    <property type="match status" value="1"/>
</dbReference>
<accession>A0A7W7MS08</accession>
<sequence length="199" mass="21773">MPQSPATTQHRLDPGREQAILDAVRDLLAEVGYDRMTIDEVARRARASKATIYRRWSGKPGMVAAALHGMMLEHPPLADTGSLRGDLIAALNTFCRVYERKQPIVLSLLSAIRTDPDLGRLLHEHVLETGVADAEFVFARAVARGELAGPPDAGAVIEVCKALLWHRLLLSGESLDEPWVIHVVDSILRPMLGHPGNLS</sequence>
<keyword evidence="3" id="KW-0804">Transcription</keyword>
<dbReference type="InterPro" id="IPR050109">
    <property type="entry name" value="HTH-type_TetR-like_transc_reg"/>
</dbReference>